<evidence type="ECO:0000313" key="3">
    <source>
        <dbReference type="Proteomes" id="UP000011116"/>
    </source>
</evidence>
<evidence type="ECO:0000313" key="2">
    <source>
        <dbReference type="EnsemblPlants" id="HORVU.MOREX.r3.4HG0349860.1.CDS1"/>
    </source>
</evidence>
<sequence>MEGQGIPSHPLRVHPRPAPIPTPPPSYAAPSQPATNHSRGRSRRYLTRTRRYTHALTPVPLEALRHVLTWWRGAHMEDADCRDTCRARSSRATAGAKHANWVLASDSRVYVWRAGSPHPMQRVPHIGILFHILS</sequence>
<keyword evidence="3" id="KW-1185">Reference proteome</keyword>
<name>A0A8I7B6Y7_HORVV</name>
<dbReference type="AlphaFoldDB" id="A0A8I7B6Y7"/>
<organism evidence="2 3">
    <name type="scientific">Hordeum vulgare subsp. vulgare</name>
    <name type="common">Domesticated barley</name>
    <dbReference type="NCBI Taxonomy" id="112509"/>
    <lineage>
        <taxon>Eukaryota</taxon>
        <taxon>Viridiplantae</taxon>
        <taxon>Streptophyta</taxon>
        <taxon>Embryophyta</taxon>
        <taxon>Tracheophyta</taxon>
        <taxon>Spermatophyta</taxon>
        <taxon>Magnoliopsida</taxon>
        <taxon>Liliopsida</taxon>
        <taxon>Poales</taxon>
        <taxon>Poaceae</taxon>
        <taxon>BOP clade</taxon>
        <taxon>Pooideae</taxon>
        <taxon>Triticodae</taxon>
        <taxon>Triticeae</taxon>
        <taxon>Hordeinae</taxon>
        <taxon>Hordeum</taxon>
    </lineage>
</organism>
<dbReference type="EnsemblPlants" id="HORVU.MOREX.r3.4HG0349860.1">
    <property type="protein sequence ID" value="HORVU.MOREX.r3.4HG0349860.1.CDS1"/>
    <property type="gene ID" value="HORVU.MOREX.r3.4HG0349860"/>
</dbReference>
<dbReference type="Gramene" id="HORVU.MOREX.r2.4HG0291930.1">
    <property type="protein sequence ID" value="HORVU.MOREX.r2.4HG0291930.1.CDS.1"/>
    <property type="gene ID" value="HORVU.MOREX.r2.4HG0291930"/>
</dbReference>
<reference evidence="3" key="1">
    <citation type="journal article" date="2012" name="Nature">
        <title>A physical, genetic and functional sequence assembly of the barley genome.</title>
        <authorList>
            <consortium name="The International Barley Genome Sequencing Consortium"/>
            <person name="Mayer K.F."/>
            <person name="Waugh R."/>
            <person name="Brown J.W."/>
            <person name="Schulman A."/>
            <person name="Langridge P."/>
            <person name="Platzer M."/>
            <person name="Fincher G.B."/>
            <person name="Muehlbauer G.J."/>
            <person name="Sato K."/>
            <person name="Close T.J."/>
            <person name="Wise R.P."/>
            <person name="Stein N."/>
        </authorList>
    </citation>
    <scope>NUCLEOTIDE SEQUENCE [LARGE SCALE GENOMIC DNA]</scope>
    <source>
        <strain evidence="3">cv. Morex</strain>
    </source>
</reference>
<reference evidence="2" key="3">
    <citation type="submission" date="2022-01" db="UniProtKB">
        <authorList>
            <consortium name="EnsemblPlants"/>
        </authorList>
    </citation>
    <scope>IDENTIFICATION</scope>
    <source>
        <strain evidence="2">subsp. vulgare</strain>
    </source>
</reference>
<reference evidence="2" key="2">
    <citation type="submission" date="2020-10" db="EMBL/GenBank/DDBJ databases">
        <authorList>
            <person name="Scholz U."/>
            <person name="Mascher M."/>
            <person name="Fiebig A."/>
        </authorList>
    </citation>
    <scope>NUCLEOTIDE SEQUENCE [LARGE SCALE GENOMIC DNA]</scope>
    <source>
        <strain evidence="2">cv. Morex</strain>
    </source>
</reference>
<dbReference type="Proteomes" id="UP000011116">
    <property type="component" value="Chromosome 4H"/>
</dbReference>
<accession>A0A8I7B6Y7</accession>
<feature type="region of interest" description="Disordered" evidence="1">
    <location>
        <begin position="1"/>
        <end position="44"/>
    </location>
</feature>
<dbReference type="Gramene" id="HORVU.MOREX.r3.4HG0349860.1">
    <property type="protein sequence ID" value="HORVU.MOREX.r3.4HG0349860.1.CDS1"/>
    <property type="gene ID" value="HORVU.MOREX.r3.4HG0349860"/>
</dbReference>
<protein>
    <submittedName>
        <fullName evidence="2">Uncharacterized protein</fullName>
    </submittedName>
</protein>
<proteinExistence type="predicted"/>
<feature type="compositionally biased region" description="Pro residues" evidence="1">
    <location>
        <begin position="16"/>
        <end position="27"/>
    </location>
</feature>
<evidence type="ECO:0000256" key="1">
    <source>
        <dbReference type="SAM" id="MobiDB-lite"/>
    </source>
</evidence>